<evidence type="ECO:0000256" key="3">
    <source>
        <dbReference type="ARBA" id="ARBA00023163"/>
    </source>
</evidence>
<comment type="caution">
    <text evidence="5">The sequence shown here is derived from an EMBL/GenBank/DDBJ whole genome shotgun (WGS) entry which is preliminary data.</text>
</comment>
<dbReference type="InterPro" id="IPR000524">
    <property type="entry name" value="Tscrpt_reg_HTH_GntR"/>
</dbReference>
<sequence length="338" mass="38942">MKKPLQIEPNSQTPKYQQITDEIIERIQQGVLKRGDQLPTINEITSSLGVARMTVIRAYEELRERGIVAPQHGKGYYIISTDVQAKMHVFVLFDAMNSYKEALFLSLREALGEKVSIDLYFHYHELNVFENVIVNNLGNYHFYIIMPHFNEDVSEIVKQIPKDKLLILDIDVEQLDDTYPTLYQDFEQNFYQGLTDALPQIQKYKSLTLFLSKNQFQYTPKGILKGFLKFCEANHIKNEVVDSLVFESLAEENAYILFLENDLVRFVNYANRKGLKLGKDIGLLSYDDTPIKEILAEDGITTISNDFVEMGKLAGRMVHNKQKGKVRSESRLIVRGSL</sequence>
<dbReference type="InterPro" id="IPR046335">
    <property type="entry name" value="LacI/GalR-like_sensor"/>
</dbReference>
<protein>
    <submittedName>
        <fullName evidence="5">Substrate-binding family protein</fullName>
    </submittedName>
</protein>
<dbReference type="InterPro" id="IPR028082">
    <property type="entry name" value="Peripla_BP_I"/>
</dbReference>
<dbReference type="Pfam" id="PF13377">
    <property type="entry name" value="Peripla_BP_3"/>
    <property type="match status" value="1"/>
</dbReference>
<dbReference type="GO" id="GO:0003677">
    <property type="term" value="F:DNA binding"/>
    <property type="evidence" value="ECO:0007669"/>
    <property type="project" value="UniProtKB-KW"/>
</dbReference>
<keyword evidence="1" id="KW-0805">Transcription regulation</keyword>
<dbReference type="SUPFAM" id="SSF53822">
    <property type="entry name" value="Periplasmic binding protein-like I"/>
    <property type="match status" value="1"/>
</dbReference>
<evidence type="ECO:0000256" key="2">
    <source>
        <dbReference type="ARBA" id="ARBA00023125"/>
    </source>
</evidence>
<keyword evidence="3" id="KW-0804">Transcription</keyword>
<dbReference type="EMBL" id="QGGO01000012">
    <property type="protein sequence ID" value="PWK26316.1"/>
    <property type="molecule type" value="Genomic_DNA"/>
</dbReference>
<dbReference type="CDD" id="cd07377">
    <property type="entry name" value="WHTH_GntR"/>
    <property type="match status" value="1"/>
</dbReference>
<dbReference type="OrthoDB" id="742238at2"/>
<dbReference type="SUPFAM" id="SSF46785">
    <property type="entry name" value="Winged helix' DNA-binding domain"/>
    <property type="match status" value="1"/>
</dbReference>
<dbReference type="RefSeq" id="WP_109743216.1">
    <property type="nucleotide sequence ID" value="NZ_QGGO01000012.1"/>
</dbReference>
<dbReference type="InterPro" id="IPR036388">
    <property type="entry name" value="WH-like_DNA-bd_sf"/>
</dbReference>
<dbReference type="Gene3D" id="3.40.50.2300">
    <property type="match status" value="2"/>
</dbReference>
<dbReference type="PROSITE" id="PS50949">
    <property type="entry name" value="HTH_GNTR"/>
    <property type="match status" value="1"/>
</dbReference>
<dbReference type="PANTHER" id="PTHR38445">
    <property type="entry name" value="HTH-TYPE TRANSCRIPTIONAL REPRESSOR YTRA"/>
    <property type="match status" value="1"/>
</dbReference>
<organism evidence="5 6">
    <name type="scientific">Arcicella aurantiaca</name>
    <dbReference type="NCBI Taxonomy" id="591202"/>
    <lineage>
        <taxon>Bacteria</taxon>
        <taxon>Pseudomonadati</taxon>
        <taxon>Bacteroidota</taxon>
        <taxon>Cytophagia</taxon>
        <taxon>Cytophagales</taxon>
        <taxon>Flectobacillaceae</taxon>
        <taxon>Arcicella</taxon>
    </lineage>
</organism>
<evidence type="ECO:0000256" key="1">
    <source>
        <dbReference type="ARBA" id="ARBA00023015"/>
    </source>
</evidence>
<reference evidence="5 6" key="1">
    <citation type="submission" date="2018-05" db="EMBL/GenBank/DDBJ databases">
        <title>Genomic Encyclopedia of Archaeal and Bacterial Type Strains, Phase II (KMG-II): from individual species to whole genera.</title>
        <authorList>
            <person name="Goeker M."/>
        </authorList>
    </citation>
    <scope>NUCLEOTIDE SEQUENCE [LARGE SCALE GENOMIC DNA]</scope>
    <source>
        <strain evidence="5 6">DSM 22214</strain>
    </source>
</reference>
<keyword evidence="6" id="KW-1185">Reference proteome</keyword>
<feature type="domain" description="HTH gntR-type" evidence="4">
    <location>
        <begin position="13"/>
        <end position="81"/>
    </location>
</feature>
<dbReference type="SMART" id="SM00345">
    <property type="entry name" value="HTH_GNTR"/>
    <property type="match status" value="1"/>
</dbReference>
<evidence type="ECO:0000259" key="4">
    <source>
        <dbReference type="PROSITE" id="PS50949"/>
    </source>
</evidence>
<accession>A0A316E8B5</accession>
<dbReference type="AlphaFoldDB" id="A0A316E8B5"/>
<gene>
    <name evidence="5" type="ORF">LV89_02487</name>
</gene>
<evidence type="ECO:0000313" key="5">
    <source>
        <dbReference type="EMBL" id="PWK26316.1"/>
    </source>
</evidence>
<dbReference type="GO" id="GO:0003700">
    <property type="term" value="F:DNA-binding transcription factor activity"/>
    <property type="evidence" value="ECO:0007669"/>
    <property type="project" value="InterPro"/>
</dbReference>
<dbReference type="Gene3D" id="1.10.10.10">
    <property type="entry name" value="Winged helix-like DNA-binding domain superfamily/Winged helix DNA-binding domain"/>
    <property type="match status" value="1"/>
</dbReference>
<evidence type="ECO:0000313" key="6">
    <source>
        <dbReference type="Proteomes" id="UP000245489"/>
    </source>
</evidence>
<name>A0A316E8B5_9BACT</name>
<dbReference type="PANTHER" id="PTHR38445:SF10">
    <property type="entry name" value="GNTR-FAMILY TRANSCRIPTIONAL REGULATOR"/>
    <property type="match status" value="1"/>
</dbReference>
<proteinExistence type="predicted"/>
<dbReference type="PRINTS" id="PR00035">
    <property type="entry name" value="HTHGNTR"/>
</dbReference>
<keyword evidence="2" id="KW-0238">DNA-binding</keyword>
<dbReference type="Proteomes" id="UP000245489">
    <property type="component" value="Unassembled WGS sequence"/>
</dbReference>
<dbReference type="Pfam" id="PF00392">
    <property type="entry name" value="GntR"/>
    <property type="match status" value="1"/>
</dbReference>
<dbReference type="InterPro" id="IPR036390">
    <property type="entry name" value="WH_DNA-bd_sf"/>
</dbReference>